<organism evidence="1 2">
    <name type="scientific">Thalassospira xiamenensis M-5 = DSM 17429</name>
    <dbReference type="NCBI Taxonomy" id="1123366"/>
    <lineage>
        <taxon>Bacteria</taxon>
        <taxon>Pseudomonadati</taxon>
        <taxon>Pseudomonadota</taxon>
        <taxon>Alphaproteobacteria</taxon>
        <taxon>Rhodospirillales</taxon>
        <taxon>Thalassospiraceae</taxon>
        <taxon>Thalassospira</taxon>
    </lineage>
</organism>
<dbReference type="KEGG" id="txi:TH3_05770"/>
<evidence type="ECO:0000313" key="2">
    <source>
        <dbReference type="Proteomes" id="UP000007127"/>
    </source>
</evidence>
<evidence type="ECO:0000313" key="1">
    <source>
        <dbReference type="EMBL" id="AJD51274.1"/>
    </source>
</evidence>
<proteinExistence type="predicted"/>
<accession>A0AB72UAV3</accession>
<dbReference type="Proteomes" id="UP000007127">
    <property type="component" value="Chromosome"/>
</dbReference>
<evidence type="ECO:0008006" key="3">
    <source>
        <dbReference type="Google" id="ProtNLM"/>
    </source>
</evidence>
<protein>
    <recommendedName>
        <fullName evidence="3">DUF1127 domain-containing protein</fullName>
    </recommendedName>
</protein>
<name>A0AB72UAV3_9PROT</name>
<sequence length="81" mass="9210">MSGQVSLEARTACETMGNRAKKSANFKTLTLGRLLRAAADFVIRAYKSHQTDAALMRLNEYQLRDMGLERTQDGSLREKMW</sequence>
<gene>
    <name evidence="1" type="ORF">TH3_05770</name>
</gene>
<dbReference type="EMBL" id="CP004388">
    <property type="protein sequence ID" value="AJD51274.1"/>
    <property type="molecule type" value="Genomic_DNA"/>
</dbReference>
<dbReference type="AlphaFoldDB" id="A0AB72UAV3"/>
<reference evidence="1 2" key="1">
    <citation type="journal article" date="2012" name="J. Bacteriol.">
        <title>Genome sequence of Thalassospira xiamenensis type strain M-5.</title>
        <authorList>
            <person name="Lai Q."/>
            <person name="Shao Z."/>
        </authorList>
    </citation>
    <scope>NUCLEOTIDE SEQUENCE [LARGE SCALE GENOMIC DNA]</scope>
    <source>
        <strain evidence="1 2">M-5</strain>
    </source>
</reference>